<gene>
    <name evidence="3" type="ORF">ICN82_10190</name>
</gene>
<evidence type="ECO:0000313" key="4">
    <source>
        <dbReference type="Proteomes" id="UP000609121"/>
    </source>
</evidence>
<reference evidence="3" key="1">
    <citation type="submission" date="2020-09" db="EMBL/GenBank/DDBJ databases">
        <title>A novel bacterium of genus Mangrovicoccus, isolated from South China Sea.</title>
        <authorList>
            <person name="Huang H."/>
            <person name="Mo K."/>
            <person name="Hu Y."/>
        </authorList>
    </citation>
    <scope>NUCLEOTIDE SEQUENCE</scope>
    <source>
        <strain evidence="3">HB182678</strain>
    </source>
</reference>
<dbReference type="Pfam" id="PF01471">
    <property type="entry name" value="PG_binding_1"/>
    <property type="match status" value="1"/>
</dbReference>
<comment type="caution">
    <text evidence="3">The sequence shown here is derived from an EMBL/GenBank/DDBJ whole genome shotgun (WGS) entry which is preliminary data.</text>
</comment>
<dbReference type="InterPro" id="IPR002477">
    <property type="entry name" value="Peptidoglycan-bd-like"/>
</dbReference>
<dbReference type="Proteomes" id="UP000609121">
    <property type="component" value="Unassembled WGS sequence"/>
</dbReference>
<feature type="signal peptide" evidence="1">
    <location>
        <begin position="1"/>
        <end position="23"/>
    </location>
</feature>
<evidence type="ECO:0000259" key="2">
    <source>
        <dbReference type="Pfam" id="PF01471"/>
    </source>
</evidence>
<evidence type="ECO:0000256" key="1">
    <source>
        <dbReference type="SAM" id="SignalP"/>
    </source>
</evidence>
<dbReference type="RefSeq" id="WP_193182313.1">
    <property type="nucleotide sequence ID" value="NZ_JACVXA010000026.1"/>
</dbReference>
<dbReference type="InterPro" id="IPR036365">
    <property type="entry name" value="PGBD-like_sf"/>
</dbReference>
<evidence type="ECO:0000313" key="3">
    <source>
        <dbReference type="EMBL" id="MBE3638573.1"/>
    </source>
</evidence>
<keyword evidence="4" id="KW-1185">Reference proteome</keyword>
<dbReference type="EMBL" id="JACVXA010000026">
    <property type="protein sequence ID" value="MBE3638573.1"/>
    <property type="molecule type" value="Genomic_DNA"/>
</dbReference>
<feature type="chain" id="PRO_5035247097" evidence="1">
    <location>
        <begin position="24"/>
        <end position="315"/>
    </location>
</feature>
<protein>
    <submittedName>
        <fullName evidence="3">Peptidoglycan-binding protein</fullName>
    </submittedName>
</protein>
<dbReference type="InterPro" id="IPR036366">
    <property type="entry name" value="PGBDSf"/>
</dbReference>
<sequence length="315" mass="32456">MAGMLTRIMVLGLMLAATPPAGAQTGRIVALVVSAGGDGARADAVQAALQQLGAETLRADRPGNAQLRSVLKRFAREATDSRAGLIYVDAPVVRFEDRAFILPEGAGLSHPTDLFTQAIPLRAFARSAAQAAEGGAVLATRAEPRTALPAGVDAAAAPPEPAPGSAPVALLEPAAFAALEAILSERSGREEVELGEILDAVAALAGAEVAGRPAAPVFLRAPARAAPAPVPVAAGLAAAPEVPETLEELALLEQSLSRSAKRAIQRQLRGLDHYRGLVDGIFGPQTRAAITAFQQTRNDPATGLLTRRQLLDLRG</sequence>
<proteinExistence type="predicted"/>
<dbReference type="AlphaFoldDB" id="A0A8J6YZA1"/>
<accession>A0A8J6YZA1</accession>
<dbReference type="Gene3D" id="1.10.101.10">
    <property type="entry name" value="PGBD-like superfamily/PGBD"/>
    <property type="match status" value="1"/>
</dbReference>
<dbReference type="SUPFAM" id="SSF47090">
    <property type="entry name" value="PGBD-like"/>
    <property type="match status" value="1"/>
</dbReference>
<name>A0A8J6YZA1_9RHOB</name>
<organism evidence="3 4">
    <name type="scientific">Mangrovicoccus algicola</name>
    <dbReference type="NCBI Taxonomy" id="2771008"/>
    <lineage>
        <taxon>Bacteria</taxon>
        <taxon>Pseudomonadati</taxon>
        <taxon>Pseudomonadota</taxon>
        <taxon>Alphaproteobacteria</taxon>
        <taxon>Rhodobacterales</taxon>
        <taxon>Paracoccaceae</taxon>
        <taxon>Mangrovicoccus</taxon>
    </lineage>
</organism>
<keyword evidence="1" id="KW-0732">Signal</keyword>
<feature type="domain" description="Peptidoglycan binding-like" evidence="2">
    <location>
        <begin position="262"/>
        <end position="308"/>
    </location>
</feature>